<keyword evidence="2" id="KW-1185">Reference proteome</keyword>
<proteinExistence type="predicted"/>
<comment type="caution">
    <text evidence="1">The sequence shown here is derived from an EMBL/GenBank/DDBJ whole genome shotgun (WGS) entry which is preliminary data.</text>
</comment>
<organism evidence="1 2">
    <name type="scientific">Adiantum capillus-veneris</name>
    <name type="common">Maidenhair fern</name>
    <dbReference type="NCBI Taxonomy" id="13818"/>
    <lineage>
        <taxon>Eukaryota</taxon>
        <taxon>Viridiplantae</taxon>
        <taxon>Streptophyta</taxon>
        <taxon>Embryophyta</taxon>
        <taxon>Tracheophyta</taxon>
        <taxon>Polypodiopsida</taxon>
        <taxon>Polypodiidae</taxon>
        <taxon>Polypodiales</taxon>
        <taxon>Pteridineae</taxon>
        <taxon>Pteridaceae</taxon>
        <taxon>Vittarioideae</taxon>
        <taxon>Adiantum</taxon>
    </lineage>
</organism>
<protein>
    <submittedName>
        <fullName evidence="1">Uncharacterized protein</fullName>
    </submittedName>
</protein>
<accession>A0A9D4UM38</accession>
<dbReference type="EMBL" id="JABFUD020000014">
    <property type="protein sequence ID" value="KAI5070310.1"/>
    <property type="molecule type" value="Genomic_DNA"/>
</dbReference>
<dbReference type="Proteomes" id="UP000886520">
    <property type="component" value="Chromosome 14"/>
</dbReference>
<evidence type="ECO:0000313" key="2">
    <source>
        <dbReference type="Proteomes" id="UP000886520"/>
    </source>
</evidence>
<sequence length="158" mass="17197">MHYGWCTNAFIDYVTFRGFHPQAYVGHLVVAAQSLGWGAHSEKCLWIGSLFRLGMGVATTLTVFGKGDIAHGSCPVSSMKPFSCCLGIPGSSWMYVVVEAWMWFGDCGCRNDGCSCNVLICRLSILLRKTNHSPCQGLVIWFASDGVGSLMSPVCEVM</sequence>
<reference evidence="1" key="1">
    <citation type="submission" date="2021-01" db="EMBL/GenBank/DDBJ databases">
        <title>Adiantum capillus-veneris genome.</title>
        <authorList>
            <person name="Fang Y."/>
            <person name="Liao Q."/>
        </authorList>
    </citation>
    <scope>NUCLEOTIDE SEQUENCE</scope>
    <source>
        <strain evidence="1">H3</strain>
        <tissue evidence="1">Leaf</tissue>
    </source>
</reference>
<dbReference type="AlphaFoldDB" id="A0A9D4UM38"/>
<evidence type="ECO:0000313" key="1">
    <source>
        <dbReference type="EMBL" id="KAI5070310.1"/>
    </source>
</evidence>
<name>A0A9D4UM38_ADICA</name>
<gene>
    <name evidence="1" type="ORF">GOP47_0014653</name>
</gene>